<sequence length="422" mass="47701">AEKLLKEISSKSKETDETALKERLEKVVKLQEELGDILTEAESLNKDDEPSSVFRYEKKKQSLIDKLKKQQAKLNTQKEILDKALTKKPDEAKLEEEKDDKKNKKSKKKEIEEKPKKTEPEEVEKEMASKKESKGKLKKSKKSTESLKQIEDPQKKEEKDQEESSKKGKSIIKLPFMKNKKEPEETGKDDKNQTQTGIVSVSEQISTDWPSDFEGEEPALPLEVDEDSLSIESAFENAEVELEKKRPVPEKTIKTTKSAKPESLLPTMKGKEPEMAEKFLVLEDWKAEEEEDLGITKDSILEILEKNKDGWWLAKDETGKEGFVPSTLLQPTDKNAPPKTTEPDTQPSEDELESLEVSDTELASISDVPASKNSTLGKFSQPSFFKGQTALTLSKFLEPRCSSKRPEFVDISVSPVTQIVSV</sequence>
<dbReference type="Proteomes" id="UP001626550">
    <property type="component" value="Unassembled WGS sequence"/>
</dbReference>
<dbReference type="PANTHER" id="PTHR12287">
    <property type="entry name" value="EPIDERMAL GROWTH FACTOR RECEPTOR KINASE SUBSTRATE EPS8-RELATED PROTEIN"/>
    <property type="match status" value="1"/>
</dbReference>
<evidence type="ECO:0000256" key="1">
    <source>
        <dbReference type="ARBA" id="ARBA00022443"/>
    </source>
</evidence>
<keyword evidence="6" id="KW-1185">Reference proteome</keyword>
<feature type="compositionally biased region" description="Acidic residues" evidence="3">
    <location>
        <begin position="347"/>
        <end position="359"/>
    </location>
</feature>
<evidence type="ECO:0000256" key="2">
    <source>
        <dbReference type="PROSITE-ProRule" id="PRU00192"/>
    </source>
</evidence>
<organism evidence="5 6">
    <name type="scientific">Cichlidogyrus casuarinus</name>
    <dbReference type="NCBI Taxonomy" id="1844966"/>
    <lineage>
        <taxon>Eukaryota</taxon>
        <taxon>Metazoa</taxon>
        <taxon>Spiralia</taxon>
        <taxon>Lophotrochozoa</taxon>
        <taxon>Platyhelminthes</taxon>
        <taxon>Monogenea</taxon>
        <taxon>Monopisthocotylea</taxon>
        <taxon>Dactylogyridea</taxon>
        <taxon>Ancyrocephalidae</taxon>
        <taxon>Cichlidogyrus</taxon>
    </lineage>
</organism>
<feature type="compositionally biased region" description="Basic and acidic residues" evidence="3">
    <location>
        <begin position="79"/>
        <end position="102"/>
    </location>
</feature>
<feature type="compositionally biased region" description="Polar residues" evidence="3">
    <location>
        <begin position="193"/>
        <end position="209"/>
    </location>
</feature>
<evidence type="ECO:0000313" key="5">
    <source>
        <dbReference type="EMBL" id="KAL3320463.1"/>
    </source>
</evidence>
<dbReference type="InterPro" id="IPR001452">
    <property type="entry name" value="SH3_domain"/>
</dbReference>
<evidence type="ECO:0000259" key="4">
    <source>
        <dbReference type="PROSITE" id="PS50002"/>
    </source>
</evidence>
<accession>A0ABD2QLQ5</accession>
<feature type="compositionally biased region" description="Basic and acidic residues" evidence="3">
    <location>
        <begin position="179"/>
        <end position="192"/>
    </location>
</feature>
<dbReference type="InterPro" id="IPR039801">
    <property type="entry name" value="EPS8-like"/>
</dbReference>
<dbReference type="Gene3D" id="2.30.30.40">
    <property type="entry name" value="SH3 Domains"/>
    <property type="match status" value="1"/>
</dbReference>
<feature type="non-terminal residue" evidence="5">
    <location>
        <position position="1"/>
    </location>
</feature>
<gene>
    <name evidence="5" type="ORF">Ciccas_000846</name>
</gene>
<dbReference type="Pfam" id="PF00018">
    <property type="entry name" value="SH3_1"/>
    <property type="match status" value="1"/>
</dbReference>
<evidence type="ECO:0000313" key="6">
    <source>
        <dbReference type="Proteomes" id="UP001626550"/>
    </source>
</evidence>
<dbReference type="PANTHER" id="PTHR12287:SF23">
    <property type="entry name" value="AROUSER, ISOFORM A-RELATED"/>
    <property type="match status" value="1"/>
</dbReference>
<feature type="region of interest" description="Disordered" evidence="3">
    <location>
        <begin position="69"/>
        <end position="217"/>
    </location>
</feature>
<reference evidence="5 6" key="1">
    <citation type="submission" date="2024-11" db="EMBL/GenBank/DDBJ databases">
        <title>Adaptive evolution of stress response genes in parasites aligns with host niche diversity.</title>
        <authorList>
            <person name="Hahn C."/>
            <person name="Resl P."/>
        </authorList>
    </citation>
    <scope>NUCLEOTIDE SEQUENCE [LARGE SCALE GENOMIC DNA]</scope>
    <source>
        <strain evidence="5">EGGRZ-B1_66</strain>
        <tissue evidence="5">Body</tissue>
    </source>
</reference>
<dbReference type="EMBL" id="JBJKFK010000050">
    <property type="protein sequence ID" value="KAL3320463.1"/>
    <property type="molecule type" value="Genomic_DNA"/>
</dbReference>
<feature type="compositionally biased region" description="Basic and acidic residues" evidence="3">
    <location>
        <begin position="142"/>
        <end position="166"/>
    </location>
</feature>
<evidence type="ECO:0000256" key="3">
    <source>
        <dbReference type="SAM" id="MobiDB-lite"/>
    </source>
</evidence>
<dbReference type="AlphaFoldDB" id="A0ABD2QLQ5"/>
<name>A0ABD2QLQ5_9PLAT</name>
<proteinExistence type="predicted"/>
<dbReference type="InterPro" id="IPR036028">
    <property type="entry name" value="SH3-like_dom_sf"/>
</dbReference>
<feature type="compositionally biased region" description="Basic and acidic residues" evidence="3">
    <location>
        <begin position="241"/>
        <end position="253"/>
    </location>
</feature>
<dbReference type="SMART" id="SM00326">
    <property type="entry name" value="SH3"/>
    <property type="match status" value="1"/>
</dbReference>
<feature type="region of interest" description="Disordered" evidence="3">
    <location>
        <begin position="322"/>
        <end position="374"/>
    </location>
</feature>
<comment type="caution">
    <text evidence="5">The sequence shown here is derived from an EMBL/GenBank/DDBJ whole genome shotgun (WGS) entry which is preliminary data.</text>
</comment>
<feature type="domain" description="SH3" evidence="4">
    <location>
        <begin position="274"/>
        <end position="334"/>
    </location>
</feature>
<dbReference type="PROSITE" id="PS50002">
    <property type="entry name" value="SH3"/>
    <property type="match status" value="1"/>
</dbReference>
<protein>
    <recommendedName>
        <fullName evidence="4">SH3 domain-containing protein</fullName>
    </recommendedName>
</protein>
<feature type="compositionally biased region" description="Basic and acidic residues" evidence="3">
    <location>
        <begin position="109"/>
        <end position="135"/>
    </location>
</feature>
<dbReference type="SUPFAM" id="SSF50044">
    <property type="entry name" value="SH3-domain"/>
    <property type="match status" value="1"/>
</dbReference>
<keyword evidence="1 2" id="KW-0728">SH3 domain</keyword>
<feature type="region of interest" description="Disordered" evidence="3">
    <location>
        <begin position="241"/>
        <end position="271"/>
    </location>
</feature>